<dbReference type="InterPro" id="IPR029501">
    <property type="entry name" value="EndoU_bac"/>
</dbReference>
<keyword evidence="4" id="KW-1185">Reference proteome</keyword>
<proteinExistence type="predicted"/>
<name>A0A1B1AD40_9PROT</name>
<reference evidence="3 4" key="1">
    <citation type="submission" date="2015-11" db="EMBL/GenBank/DDBJ databases">
        <title>Whole-Genome Sequence of Candidatus Oderbacter manganicum from the National Park Lower Oder Valley, Germany.</title>
        <authorList>
            <person name="Braun B."/>
            <person name="Liere K."/>
            <person name="Szewzyk U."/>
        </authorList>
    </citation>
    <scope>NUCLEOTIDE SEQUENCE [LARGE SCALE GENOMIC DNA]</scope>
    <source>
        <strain evidence="3 4">OTSz_A_272</strain>
    </source>
</reference>
<dbReference type="EMBL" id="CP013244">
    <property type="protein sequence ID" value="ANP44471.1"/>
    <property type="molecule type" value="Genomic_DNA"/>
</dbReference>
<feature type="compositionally biased region" description="Basic and acidic residues" evidence="1">
    <location>
        <begin position="170"/>
        <end position="184"/>
    </location>
</feature>
<evidence type="ECO:0000259" key="2">
    <source>
        <dbReference type="Pfam" id="PF14436"/>
    </source>
</evidence>
<dbReference type="STRING" id="1759059.ATE48_00305"/>
<evidence type="ECO:0000313" key="3">
    <source>
        <dbReference type="EMBL" id="ANP44471.1"/>
    </source>
</evidence>
<dbReference type="Proteomes" id="UP000092498">
    <property type="component" value="Chromosome"/>
</dbReference>
<sequence>MGYEDDLNLYAYVRNDPLNQSDPTGRQAAQALAPLIEITLGACLLNPISCAGAVTVGAGAGVIIRNVIENGGPTMVPDTVLNCQTGGCPGDDSAPAQTDTPPDLTDDRGRGHILDGDDTGGGDRAGTGEPGKSEFPAEWSDDRIVGEISDVATDPASDRQTQGGRTVSEGTRDGVDIRSVDDGVRIITGYPTNRPRNPQ</sequence>
<gene>
    <name evidence="3" type="ORF">ATE48_00305</name>
</gene>
<evidence type="ECO:0000256" key="1">
    <source>
        <dbReference type="SAM" id="MobiDB-lite"/>
    </source>
</evidence>
<accession>A0A1B1AD40</accession>
<feature type="compositionally biased region" description="Polar residues" evidence="1">
    <location>
        <begin position="190"/>
        <end position="199"/>
    </location>
</feature>
<dbReference type="GO" id="GO:0004519">
    <property type="term" value="F:endonuclease activity"/>
    <property type="evidence" value="ECO:0007669"/>
    <property type="project" value="InterPro"/>
</dbReference>
<feature type="domain" description="Bacterial EndoU nuclease" evidence="2">
    <location>
        <begin position="120"/>
        <end position="192"/>
    </location>
</feature>
<feature type="compositionally biased region" description="Basic and acidic residues" evidence="1">
    <location>
        <begin position="105"/>
        <end position="115"/>
    </location>
</feature>
<dbReference type="Pfam" id="PF14436">
    <property type="entry name" value="EndoU_bacteria"/>
    <property type="match status" value="1"/>
</dbReference>
<dbReference type="AlphaFoldDB" id="A0A1B1AD40"/>
<dbReference type="KEGG" id="cbot:ATE48_00305"/>
<dbReference type="InParanoid" id="A0A1B1AD40"/>
<feature type="region of interest" description="Disordered" evidence="1">
    <location>
        <begin position="86"/>
        <end position="199"/>
    </location>
</feature>
<feature type="compositionally biased region" description="Polar residues" evidence="1">
    <location>
        <begin position="158"/>
        <end position="169"/>
    </location>
</feature>
<evidence type="ECO:0000313" key="4">
    <source>
        <dbReference type="Proteomes" id="UP000092498"/>
    </source>
</evidence>
<protein>
    <recommendedName>
        <fullName evidence="2">Bacterial EndoU nuclease domain-containing protein</fullName>
    </recommendedName>
</protein>
<organism evidence="3 4">
    <name type="scientific">Candidatus Viadribacter manganicus</name>
    <dbReference type="NCBI Taxonomy" id="1759059"/>
    <lineage>
        <taxon>Bacteria</taxon>
        <taxon>Pseudomonadati</taxon>
        <taxon>Pseudomonadota</taxon>
        <taxon>Alphaproteobacteria</taxon>
        <taxon>Hyphomonadales</taxon>
        <taxon>Hyphomonadaceae</taxon>
        <taxon>Candidatus Viadribacter</taxon>
    </lineage>
</organism>